<evidence type="ECO:0000256" key="1">
    <source>
        <dbReference type="ARBA" id="ARBA00004123"/>
    </source>
</evidence>
<organism evidence="5 6">
    <name type="scientific">Panagrellus redivivus</name>
    <name type="common">Microworm</name>
    <dbReference type="NCBI Taxonomy" id="6233"/>
    <lineage>
        <taxon>Eukaryota</taxon>
        <taxon>Metazoa</taxon>
        <taxon>Ecdysozoa</taxon>
        <taxon>Nematoda</taxon>
        <taxon>Chromadorea</taxon>
        <taxon>Rhabditida</taxon>
        <taxon>Tylenchina</taxon>
        <taxon>Panagrolaimomorpha</taxon>
        <taxon>Panagrolaimoidea</taxon>
        <taxon>Panagrolaimidae</taxon>
        <taxon>Panagrellus</taxon>
    </lineage>
</organism>
<dbReference type="GO" id="GO:0005736">
    <property type="term" value="C:RNA polymerase I complex"/>
    <property type="evidence" value="ECO:0007669"/>
    <property type="project" value="TreeGrafter"/>
</dbReference>
<dbReference type="GO" id="GO:0005665">
    <property type="term" value="C:RNA polymerase II, core complex"/>
    <property type="evidence" value="ECO:0007669"/>
    <property type="project" value="TreeGrafter"/>
</dbReference>
<evidence type="ECO:0000256" key="3">
    <source>
        <dbReference type="ARBA" id="ARBA00023242"/>
    </source>
</evidence>
<proteinExistence type="inferred from homology"/>
<comment type="function">
    <text evidence="4">DNA-dependent RNA polymerase catalyzes the transcription of DNA into RNA using the four ribonucleoside triphosphates as substrates. Common component of RNA polymerases I, II and III which synthesize ribosomal RNA precursors, mRNA precursors and many functional non-coding RNAs, and small RNAs, such as 5S rRNA and tRNAs, respectively.</text>
</comment>
<dbReference type="SUPFAM" id="SSF50249">
    <property type="entry name" value="Nucleic acid-binding proteins"/>
    <property type="match status" value="1"/>
</dbReference>
<dbReference type="Proteomes" id="UP000492821">
    <property type="component" value="Unassembled WGS sequence"/>
</dbReference>
<comment type="subcellular location">
    <subcellularLocation>
        <location evidence="1">Nucleus</location>
    </subcellularLocation>
</comment>
<evidence type="ECO:0000313" key="5">
    <source>
        <dbReference type="Proteomes" id="UP000492821"/>
    </source>
</evidence>
<evidence type="ECO:0000313" key="6">
    <source>
        <dbReference type="WBParaSite" id="Pan_g1363.t1"/>
    </source>
</evidence>
<evidence type="ECO:0000256" key="2">
    <source>
        <dbReference type="ARBA" id="ARBA00008912"/>
    </source>
</evidence>
<dbReference type="InterPro" id="IPR005570">
    <property type="entry name" value="RPABC3"/>
</dbReference>
<dbReference type="GO" id="GO:0006351">
    <property type="term" value="P:DNA-templated transcription"/>
    <property type="evidence" value="ECO:0007669"/>
    <property type="project" value="InterPro"/>
</dbReference>
<reference evidence="6" key="2">
    <citation type="submission" date="2020-10" db="UniProtKB">
        <authorList>
            <consortium name="WormBaseParasite"/>
        </authorList>
    </citation>
    <scope>IDENTIFICATION</scope>
</reference>
<dbReference type="PANTHER" id="PTHR10917">
    <property type="entry name" value="DNA-DIRECTED RNA POLYMERASES I, II, AND III SUBUNIT RPABC3"/>
    <property type="match status" value="1"/>
</dbReference>
<comment type="similarity">
    <text evidence="2">Belongs to the eukaryotic RPB8 RNA polymerase subunit family.</text>
</comment>
<dbReference type="Pfam" id="PF03870">
    <property type="entry name" value="RNA_pol_Rpb8"/>
    <property type="match status" value="1"/>
</dbReference>
<dbReference type="AlphaFoldDB" id="A0A7E4UX57"/>
<evidence type="ECO:0000256" key="4">
    <source>
        <dbReference type="ARBA" id="ARBA00044496"/>
    </source>
</evidence>
<protein>
    <submittedName>
        <fullName evidence="6">DNA-binding protein</fullName>
    </submittedName>
</protein>
<keyword evidence="5" id="KW-1185">Reference proteome</keyword>
<dbReference type="Gene3D" id="2.40.50.140">
    <property type="entry name" value="Nucleic acid-binding proteins"/>
    <property type="match status" value="1"/>
</dbReference>
<accession>A0A7E4UX57</accession>
<dbReference type="PANTHER" id="PTHR10917:SF0">
    <property type="entry name" value="DNA-DIRECTED RNA POLYMERASES I, II, AND III SUBUNIT RPABC3"/>
    <property type="match status" value="1"/>
</dbReference>
<reference evidence="5" key="1">
    <citation type="journal article" date="2013" name="Genetics">
        <title>The draft genome and transcriptome of Panagrellus redivivus are shaped by the harsh demands of a free-living lifestyle.</title>
        <authorList>
            <person name="Srinivasan J."/>
            <person name="Dillman A.R."/>
            <person name="Macchietto M.G."/>
            <person name="Heikkinen L."/>
            <person name="Lakso M."/>
            <person name="Fracchia K.M."/>
            <person name="Antoshechkin I."/>
            <person name="Mortazavi A."/>
            <person name="Wong G."/>
            <person name="Sternberg P.W."/>
        </authorList>
    </citation>
    <scope>NUCLEOTIDE SEQUENCE [LARGE SCALE GENOMIC DNA]</scope>
    <source>
        <strain evidence="5">MT8872</strain>
    </source>
</reference>
<sequence length="91" mass="10572">MATTQKLNFDEMFIVKEINAEGKKFAMTDRLTCKSESDAIELLLDVHSELFKAEVGTKFRAVIVNTFREDGLPDDDEYDPNVRFSYHFQLF</sequence>
<dbReference type="WBParaSite" id="Pan_g1363.t1">
    <property type="protein sequence ID" value="Pan_g1363.t1"/>
    <property type="gene ID" value="Pan_g1363"/>
</dbReference>
<dbReference type="InterPro" id="IPR012340">
    <property type="entry name" value="NA-bd_OB-fold"/>
</dbReference>
<keyword evidence="3" id="KW-0539">Nucleus</keyword>
<dbReference type="GO" id="GO:0003899">
    <property type="term" value="F:DNA-directed RNA polymerase activity"/>
    <property type="evidence" value="ECO:0007669"/>
    <property type="project" value="InterPro"/>
</dbReference>
<name>A0A7E4UX57_PANRE</name>
<dbReference type="GO" id="GO:0005666">
    <property type="term" value="C:RNA polymerase III complex"/>
    <property type="evidence" value="ECO:0007669"/>
    <property type="project" value="TreeGrafter"/>
</dbReference>